<reference evidence="1 2" key="1">
    <citation type="submission" date="2024-04" db="EMBL/GenBank/DDBJ databases">
        <title>Novel species of the genus Ideonella isolated from streams.</title>
        <authorList>
            <person name="Lu H."/>
        </authorList>
    </citation>
    <scope>NUCLEOTIDE SEQUENCE [LARGE SCALE GENOMIC DNA]</scope>
    <source>
        <strain evidence="1 2">DXS29W</strain>
    </source>
</reference>
<keyword evidence="2" id="KW-1185">Reference proteome</keyword>
<dbReference type="Proteomes" id="UP001371218">
    <property type="component" value="Unassembled WGS sequence"/>
</dbReference>
<name>A0ABU9BY02_9BURK</name>
<protein>
    <submittedName>
        <fullName evidence="1">Uncharacterized protein</fullName>
    </submittedName>
</protein>
<comment type="caution">
    <text evidence="1">The sequence shown here is derived from an EMBL/GenBank/DDBJ whole genome shotgun (WGS) entry which is preliminary data.</text>
</comment>
<dbReference type="EMBL" id="JBBUTG010000023">
    <property type="protein sequence ID" value="MEK8033989.1"/>
    <property type="molecule type" value="Genomic_DNA"/>
</dbReference>
<accession>A0ABU9BY02</accession>
<dbReference type="RefSeq" id="WP_341428411.1">
    <property type="nucleotide sequence ID" value="NZ_JBBUTG010000023.1"/>
</dbReference>
<organism evidence="1 2">
    <name type="scientific">Ideonella lacteola</name>
    <dbReference type="NCBI Taxonomy" id="2984193"/>
    <lineage>
        <taxon>Bacteria</taxon>
        <taxon>Pseudomonadati</taxon>
        <taxon>Pseudomonadota</taxon>
        <taxon>Betaproteobacteria</taxon>
        <taxon>Burkholderiales</taxon>
        <taxon>Sphaerotilaceae</taxon>
        <taxon>Ideonella</taxon>
    </lineage>
</organism>
<proteinExistence type="predicted"/>
<evidence type="ECO:0000313" key="1">
    <source>
        <dbReference type="EMBL" id="MEK8033989.1"/>
    </source>
</evidence>
<sequence length="73" mass="8289">MPAQALTRQRLHALRAALPETVDLLHRRRAAQIPPDHVDDYVALDWLKWDGGTLRLTITGANIHRQMLDLVDA</sequence>
<gene>
    <name evidence="1" type="ORF">AACH06_24450</name>
</gene>
<evidence type="ECO:0000313" key="2">
    <source>
        <dbReference type="Proteomes" id="UP001371218"/>
    </source>
</evidence>